<accession>A0A417Y1C9</accession>
<sequence length="92" mass="10076">MEKDIESRLLDTRTPKVAYLVPDGVDAAVLTTALAGAGFPHALEIVGGDEYLTVECEPRDRERVRDVIAQVSRHHYAASGLTLGTVRFSDEH</sequence>
<reference evidence="1 2" key="1">
    <citation type="submission" date="2018-09" db="EMBL/GenBank/DDBJ databases">
        <title>Genome sequencing of Nocardioides immobilis CCTCC AB 2017083 for comparison to Nocardioides silvaticus.</title>
        <authorList>
            <person name="Li C."/>
            <person name="Wang G."/>
        </authorList>
    </citation>
    <scope>NUCLEOTIDE SEQUENCE [LARGE SCALE GENOMIC DNA]</scope>
    <source>
        <strain evidence="1 2">CCTCC AB 2017083</strain>
    </source>
</reference>
<organism evidence="1 2">
    <name type="scientific">Nocardioides immobilis</name>
    <dbReference type="NCBI Taxonomy" id="2049295"/>
    <lineage>
        <taxon>Bacteria</taxon>
        <taxon>Bacillati</taxon>
        <taxon>Actinomycetota</taxon>
        <taxon>Actinomycetes</taxon>
        <taxon>Propionibacteriales</taxon>
        <taxon>Nocardioidaceae</taxon>
        <taxon>Nocardioides</taxon>
    </lineage>
</organism>
<dbReference type="RefSeq" id="WP_118925882.1">
    <property type="nucleotide sequence ID" value="NZ_QXGH01000017.1"/>
</dbReference>
<dbReference type="AlphaFoldDB" id="A0A417Y1C9"/>
<dbReference type="EMBL" id="QXGH01000017">
    <property type="protein sequence ID" value="RHW26469.1"/>
    <property type="molecule type" value="Genomic_DNA"/>
</dbReference>
<dbReference type="OrthoDB" id="3790762at2"/>
<evidence type="ECO:0000313" key="1">
    <source>
        <dbReference type="EMBL" id="RHW26469.1"/>
    </source>
</evidence>
<keyword evidence="2" id="KW-1185">Reference proteome</keyword>
<evidence type="ECO:0000313" key="2">
    <source>
        <dbReference type="Proteomes" id="UP000283644"/>
    </source>
</evidence>
<proteinExistence type="predicted"/>
<comment type="caution">
    <text evidence="1">The sequence shown here is derived from an EMBL/GenBank/DDBJ whole genome shotgun (WGS) entry which is preliminary data.</text>
</comment>
<gene>
    <name evidence="1" type="ORF">D0Z08_14150</name>
</gene>
<name>A0A417Y1C9_9ACTN</name>
<protein>
    <submittedName>
        <fullName evidence="1">Uncharacterized protein</fullName>
    </submittedName>
</protein>
<dbReference type="Proteomes" id="UP000283644">
    <property type="component" value="Unassembled WGS sequence"/>
</dbReference>